<dbReference type="InterPro" id="IPR011032">
    <property type="entry name" value="GroES-like_sf"/>
</dbReference>
<dbReference type="SUPFAM" id="SSF51735">
    <property type="entry name" value="NAD(P)-binding Rossmann-fold domains"/>
    <property type="match status" value="1"/>
</dbReference>
<dbReference type="Gene3D" id="3.90.180.10">
    <property type="entry name" value="Medium-chain alcohol dehydrogenases, catalytic domain"/>
    <property type="match status" value="2"/>
</dbReference>
<dbReference type="Proteomes" id="UP001279553">
    <property type="component" value="Unassembled WGS sequence"/>
</dbReference>
<dbReference type="Pfam" id="PF02558">
    <property type="entry name" value="ApbA"/>
    <property type="match status" value="1"/>
</dbReference>
<keyword evidence="4" id="KW-0862">Zinc</keyword>
<sequence>MTGPAKAQALWITAAGHAALREAVLPPLPPGWVRVRAVTSGISRGTESLVFRGGVPVSERSRMRAPFQDGMFDYPVKYGYAMVGEIIAGPDDRVGETVFCLHPHQDLFDVPADAALTLPAGVSPARAALAPQIETALNASWDAAIGIGDTIAVVGAGVIGCLVGYLCAKLPGGEVILIDHNAGRAAIATRLGCRFQQPGAPPSEECDVVFHASSSGAGLDHALAWAGFEARIIELSWYGDRSVTIGLGAGFHSRRLAIIASQVGHIAPSHRARWTHERRLRLALALCADPVLDVLVADATPFADSAAHYGAILSDPATLCHRFLYRGD</sequence>
<organism evidence="7 8">
    <name type="scientific">Acidiphilium acidophilum</name>
    <name type="common">Thiobacillus acidophilus</name>
    <dbReference type="NCBI Taxonomy" id="76588"/>
    <lineage>
        <taxon>Bacteria</taxon>
        <taxon>Pseudomonadati</taxon>
        <taxon>Pseudomonadota</taxon>
        <taxon>Alphaproteobacteria</taxon>
        <taxon>Acetobacterales</taxon>
        <taxon>Acidocellaceae</taxon>
        <taxon>Acidiphilium</taxon>
    </lineage>
</organism>
<dbReference type="GO" id="GO:0046872">
    <property type="term" value="F:metal ion binding"/>
    <property type="evidence" value="ECO:0007669"/>
    <property type="project" value="UniProtKB-KW"/>
</dbReference>
<dbReference type="SUPFAM" id="SSF50129">
    <property type="entry name" value="GroES-like"/>
    <property type="match status" value="1"/>
</dbReference>
<evidence type="ECO:0000256" key="4">
    <source>
        <dbReference type="ARBA" id="ARBA00022833"/>
    </source>
</evidence>
<keyword evidence="8" id="KW-1185">Reference proteome</keyword>
<evidence type="ECO:0000256" key="3">
    <source>
        <dbReference type="ARBA" id="ARBA00022723"/>
    </source>
</evidence>
<accession>A0AAW9DT16</accession>
<dbReference type="RefSeq" id="WP_319614106.1">
    <property type="nucleotide sequence ID" value="NZ_JAWXYB010000018.1"/>
</dbReference>
<evidence type="ECO:0000313" key="7">
    <source>
        <dbReference type="EMBL" id="MDX5931182.1"/>
    </source>
</evidence>
<dbReference type="EMBL" id="JAWXYB010000018">
    <property type="protein sequence ID" value="MDX5931182.1"/>
    <property type="molecule type" value="Genomic_DNA"/>
</dbReference>
<dbReference type="PANTHER" id="PTHR43350:SF19">
    <property type="entry name" value="D-GULOSIDE 3-DEHYDROGENASE"/>
    <property type="match status" value="1"/>
</dbReference>
<evidence type="ECO:0000256" key="5">
    <source>
        <dbReference type="ARBA" id="ARBA00023002"/>
    </source>
</evidence>
<protein>
    <submittedName>
        <fullName evidence="7">Zinc-binding alcohol dehydrogenase</fullName>
    </submittedName>
</protein>
<dbReference type="InterPro" id="IPR036291">
    <property type="entry name" value="NAD(P)-bd_dom_sf"/>
</dbReference>
<comment type="cofactor">
    <cofactor evidence="1">
        <name>Zn(2+)</name>
        <dbReference type="ChEBI" id="CHEBI:29105"/>
    </cofactor>
</comment>
<comment type="caution">
    <text evidence="7">The sequence shown here is derived from an EMBL/GenBank/DDBJ whole genome shotgun (WGS) entry which is preliminary data.</text>
</comment>
<dbReference type="Gene3D" id="3.40.50.720">
    <property type="entry name" value="NAD(P)-binding Rossmann-like Domain"/>
    <property type="match status" value="1"/>
</dbReference>
<dbReference type="CDD" id="cd08255">
    <property type="entry name" value="2-desacetyl-2-hydroxyethyl_bacteriochlorophyllide_like"/>
    <property type="match status" value="1"/>
</dbReference>
<dbReference type="AlphaFoldDB" id="A0AAW9DT16"/>
<dbReference type="InterPro" id="IPR013332">
    <property type="entry name" value="KPR_N"/>
</dbReference>
<evidence type="ECO:0000259" key="6">
    <source>
        <dbReference type="Pfam" id="PF02558"/>
    </source>
</evidence>
<dbReference type="GO" id="GO:0016491">
    <property type="term" value="F:oxidoreductase activity"/>
    <property type="evidence" value="ECO:0007669"/>
    <property type="project" value="UniProtKB-KW"/>
</dbReference>
<evidence type="ECO:0000256" key="1">
    <source>
        <dbReference type="ARBA" id="ARBA00001947"/>
    </source>
</evidence>
<reference evidence="7 8" key="1">
    <citation type="submission" date="2023-11" db="EMBL/GenBank/DDBJ databases">
        <title>MicrobeMod: A computational toolkit for identifying prokaryotic methylation and restriction-modification with nanopore sequencing.</title>
        <authorList>
            <person name="Crits-Christoph A."/>
            <person name="Kang S.C."/>
            <person name="Lee H."/>
            <person name="Ostrov N."/>
        </authorList>
    </citation>
    <scope>NUCLEOTIDE SEQUENCE [LARGE SCALE GENOMIC DNA]</scope>
    <source>
        <strain evidence="7 8">DSMZ 700</strain>
    </source>
</reference>
<comment type="similarity">
    <text evidence="2">Belongs to the zinc-containing alcohol dehydrogenase family.</text>
</comment>
<evidence type="ECO:0000313" key="8">
    <source>
        <dbReference type="Proteomes" id="UP001279553"/>
    </source>
</evidence>
<evidence type="ECO:0000256" key="2">
    <source>
        <dbReference type="ARBA" id="ARBA00008072"/>
    </source>
</evidence>
<dbReference type="PANTHER" id="PTHR43350">
    <property type="entry name" value="NAD-DEPENDENT ALCOHOL DEHYDROGENASE"/>
    <property type="match status" value="1"/>
</dbReference>
<proteinExistence type="inferred from homology"/>
<name>A0AAW9DT16_ACIAO</name>
<keyword evidence="3" id="KW-0479">Metal-binding</keyword>
<feature type="domain" description="Ketopantoate reductase N-terminal" evidence="6">
    <location>
        <begin position="151"/>
        <end position="200"/>
    </location>
</feature>
<keyword evidence="5" id="KW-0560">Oxidoreductase</keyword>
<gene>
    <name evidence="7" type="ORF">SIL87_10435</name>
</gene>